<proteinExistence type="predicted"/>
<keyword evidence="1" id="KW-0496">Mitochondrion</keyword>
<reference evidence="1" key="1">
    <citation type="submission" date="2019-03" db="EMBL/GenBank/DDBJ databases">
        <title>Largest Complete Mitochondrial Genome of a Gymnosperm, Sitka Spruce (Picea sitchensis), Indicates Complex Physical Structure.</title>
        <authorList>
            <person name="Jackman S.D."/>
            <person name="Coombe L."/>
            <person name="Warren R."/>
            <person name="Kirk H."/>
            <person name="Trinh E."/>
            <person name="McLeod T."/>
            <person name="Pleasance S."/>
            <person name="Pandoh P."/>
            <person name="Zhao Y."/>
            <person name="Coope R."/>
            <person name="Bousquet J."/>
            <person name="Bohlmann J.C."/>
            <person name="Jones S.J.M."/>
            <person name="Birol I."/>
        </authorList>
    </citation>
    <scope>NUCLEOTIDE SEQUENCE</scope>
    <source>
        <strain evidence="1">Q903</strain>
    </source>
</reference>
<evidence type="ECO:0000313" key="1">
    <source>
        <dbReference type="EMBL" id="QHR90055.1"/>
    </source>
</evidence>
<dbReference type="AlphaFoldDB" id="A0A6B9XUY3"/>
<organism evidence="1">
    <name type="scientific">Picea sitchensis</name>
    <name type="common">Sitka spruce</name>
    <name type="synonym">Pinus sitchensis</name>
    <dbReference type="NCBI Taxonomy" id="3332"/>
    <lineage>
        <taxon>Eukaryota</taxon>
        <taxon>Viridiplantae</taxon>
        <taxon>Streptophyta</taxon>
        <taxon>Embryophyta</taxon>
        <taxon>Tracheophyta</taxon>
        <taxon>Spermatophyta</taxon>
        <taxon>Pinopsida</taxon>
        <taxon>Pinidae</taxon>
        <taxon>Conifers I</taxon>
        <taxon>Pinales</taxon>
        <taxon>Pinaceae</taxon>
        <taxon>Picea</taxon>
    </lineage>
</organism>
<geneLocation type="mitochondrion" evidence="1"/>
<sequence>MAKMNLSDKASASYFQFQPDGCYLSAFFPLTSVFSLLASDSSTYAKERVFPPLILSIDNSINPQKYVYKAIECPFNFITRLCPKIPSPRVHAFLTLVGSFSNRILLWWQETCY</sequence>
<gene>
    <name evidence="1" type="primary">orf04101</name>
    <name evidence="1" type="ORF">Q903MT_gene4078</name>
</gene>
<accession>A0A6B9XUY3</accession>
<protein>
    <submittedName>
        <fullName evidence="1">Uncharacterized protein</fullName>
    </submittedName>
</protein>
<name>A0A6B9XUY3_PICSI</name>
<dbReference type="EMBL" id="MK697699">
    <property type="protein sequence ID" value="QHR90055.1"/>
    <property type="molecule type" value="Genomic_DNA"/>
</dbReference>